<protein>
    <submittedName>
        <fullName evidence="1">Uncharacterized protein</fullName>
    </submittedName>
</protein>
<gene>
    <name evidence="1" type="ORF">EDC22_10783</name>
</gene>
<evidence type="ECO:0000313" key="1">
    <source>
        <dbReference type="EMBL" id="TCT09237.1"/>
    </source>
</evidence>
<dbReference type="Proteomes" id="UP000295678">
    <property type="component" value="Unassembled WGS sequence"/>
</dbReference>
<evidence type="ECO:0000313" key="2">
    <source>
        <dbReference type="Proteomes" id="UP000295678"/>
    </source>
</evidence>
<keyword evidence="2" id="KW-1185">Reference proteome</keyword>
<organism evidence="1 2">
    <name type="scientific">Tepidamorphus gemmatus</name>
    <dbReference type="NCBI Taxonomy" id="747076"/>
    <lineage>
        <taxon>Bacteria</taxon>
        <taxon>Pseudomonadati</taxon>
        <taxon>Pseudomonadota</taxon>
        <taxon>Alphaproteobacteria</taxon>
        <taxon>Hyphomicrobiales</taxon>
        <taxon>Tepidamorphaceae</taxon>
        <taxon>Tepidamorphus</taxon>
    </lineage>
</organism>
<dbReference type="AlphaFoldDB" id="A0A4R3MBE9"/>
<reference evidence="1 2" key="1">
    <citation type="submission" date="2019-03" db="EMBL/GenBank/DDBJ databases">
        <title>Genomic Encyclopedia of Type Strains, Phase IV (KMG-IV): sequencing the most valuable type-strain genomes for metagenomic binning, comparative biology and taxonomic classification.</title>
        <authorList>
            <person name="Goeker M."/>
        </authorList>
    </citation>
    <scope>NUCLEOTIDE SEQUENCE [LARGE SCALE GENOMIC DNA]</scope>
    <source>
        <strain evidence="1 2">DSM 19345</strain>
    </source>
</reference>
<proteinExistence type="predicted"/>
<name>A0A4R3MBE9_9HYPH</name>
<dbReference type="EMBL" id="SMAK01000007">
    <property type="protein sequence ID" value="TCT09237.1"/>
    <property type="molecule type" value="Genomic_DNA"/>
</dbReference>
<sequence>MMPTGCHIGRRRLVHGSGMWRRRGVVGNPVADTRATRSTRVERDIA</sequence>
<comment type="caution">
    <text evidence="1">The sequence shown here is derived from an EMBL/GenBank/DDBJ whole genome shotgun (WGS) entry which is preliminary data.</text>
</comment>
<accession>A0A4R3MBE9</accession>